<dbReference type="SMART" id="SM00055">
    <property type="entry name" value="FCH"/>
    <property type="match status" value="1"/>
</dbReference>
<feature type="non-terminal residue" evidence="1">
    <location>
        <position position="132"/>
    </location>
</feature>
<sequence>MAWGTELWDCSDVVAYHTQQSIEFIEKVSKFTKERSRIEQDYAKELRKLCKSFHPKKKEESSLSVHKAFLGILKETEDIAGQHEVISEELQSKVYKELQNLHNEAKQERKKFLDGEKTLLRNLQQSMNTLDN</sequence>
<dbReference type="OrthoDB" id="8783038at2759"/>
<organism evidence="1 2">
    <name type="scientific">Paramuricea clavata</name>
    <name type="common">Red gorgonian</name>
    <name type="synonym">Violescent sea-whip</name>
    <dbReference type="NCBI Taxonomy" id="317549"/>
    <lineage>
        <taxon>Eukaryota</taxon>
        <taxon>Metazoa</taxon>
        <taxon>Cnidaria</taxon>
        <taxon>Anthozoa</taxon>
        <taxon>Octocorallia</taxon>
        <taxon>Malacalcyonacea</taxon>
        <taxon>Plexauridae</taxon>
        <taxon>Paramuricea</taxon>
    </lineage>
</organism>
<dbReference type="PANTHER" id="PTHR15735:SF12">
    <property type="entry name" value="CDC42-INTERACTING PROTEIN 4, ISOFORM B"/>
    <property type="match status" value="1"/>
</dbReference>
<proteinExistence type="predicted"/>
<keyword evidence="2" id="KW-1185">Reference proteome</keyword>
<dbReference type="InterPro" id="IPR031160">
    <property type="entry name" value="F_BAR_dom"/>
</dbReference>
<dbReference type="SUPFAM" id="SSF103657">
    <property type="entry name" value="BAR/IMD domain-like"/>
    <property type="match status" value="1"/>
</dbReference>
<gene>
    <name evidence="1" type="ORF">PACLA_8A029904</name>
</gene>
<protein>
    <submittedName>
        <fullName evidence="1">Uncharacterized protein</fullName>
    </submittedName>
</protein>
<dbReference type="PANTHER" id="PTHR15735">
    <property type="entry name" value="FCH AND DOUBLE SH3 DOMAINS PROTEIN"/>
    <property type="match status" value="1"/>
</dbReference>
<dbReference type="Proteomes" id="UP001152795">
    <property type="component" value="Unassembled WGS sequence"/>
</dbReference>
<dbReference type="InterPro" id="IPR001060">
    <property type="entry name" value="FCH_dom"/>
</dbReference>
<dbReference type="Gene3D" id="1.20.1270.60">
    <property type="entry name" value="Arfaptin homology (AH) domain/BAR domain"/>
    <property type="match status" value="1"/>
</dbReference>
<dbReference type="AlphaFoldDB" id="A0A6S7HA92"/>
<name>A0A6S7HA92_PARCT</name>
<evidence type="ECO:0000313" key="1">
    <source>
        <dbReference type="EMBL" id="CAB4001096.1"/>
    </source>
</evidence>
<dbReference type="PROSITE" id="PS51741">
    <property type="entry name" value="F_BAR"/>
    <property type="match status" value="1"/>
</dbReference>
<dbReference type="InterPro" id="IPR027267">
    <property type="entry name" value="AH/BAR_dom_sf"/>
</dbReference>
<dbReference type="EMBL" id="CACRXK020004000">
    <property type="protein sequence ID" value="CAB4001096.1"/>
    <property type="molecule type" value="Genomic_DNA"/>
</dbReference>
<accession>A0A6S7HA92</accession>
<comment type="caution">
    <text evidence="1">The sequence shown here is derived from an EMBL/GenBank/DDBJ whole genome shotgun (WGS) entry which is preliminary data.</text>
</comment>
<dbReference type="Pfam" id="PF00611">
    <property type="entry name" value="FCH"/>
    <property type="match status" value="1"/>
</dbReference>
<evidence type="ECO:0000313" key="2">
    <source>
        <dbReference type="Proteomes" id="UP001152795"/>
    </source>
</evidence>
<reference evidence="1" key="1">
    <citation type="submission" date="2020-04" db="EMBL/GenBank/DDBJ databases">
        <authorList>
            <person name="Alioto T."/>
            <person name="Alioto T."/>
            <person name="Gomez Garrido J."/>
        </authorList>
    </citation>
    <scope>NUCLEOTIDE SEQUENCE</scope>
    <source>
        <strain evidence="1">A484AB</strain>
    </source>
</reference>